<dbReference type="PANTHER" id="PTHR22939:SF129">
    <property type="entry name" value="SERINE PROTEASE HTRA2, MITOCHONDRIAL"/>
    <property type="match status" value="1"/>
</dbReference>
<dbReference type="SUPFAM" id="SSF50494">
    <property type="entry name" value="Trypsin-like serine proteases"/>
    <property type="match status" value="1"/>
</dbReference>
<dbReference type="Pfam" id="PF13365">
    <property type="entry name" value="Trypsin_2"/>
    <property type="match status" value="1"/>
</dbReference>
<dbReference type="PRINTS" id="PR00834">
    <property type="entry name" value="PROTEASES2C"/>
</dbReference>
<dbReference type="InterPro" id="IPR043504">
    <property type="entry name" value="Peptidase_S1_PA_chymotrypsin"/>
</dbReference>
<sequence length="87" mass="9122">LRFSATVGSISQIHREGPNGLEAYLQIDAAVNPGNSGGPVINTKGEVIGMVNFKVKGAEGLGFALESNFIKQAVNDIYQEAFGGDLI</sequence>
<dbReference type="GO" id="GO:0006508">
    <property type="term" value="P:proteolysis"/>
    <property type="evidence" value="ECO:0007669"/>
    <property type="project" value="InterPro"/>
</dbReference>
<feature type="non-terminal residue" evidence="1">
    <location>
        <position position="1"/>
    </location>
</feature>
<dbReference type="InterPro" id="IPR009003">
    <property type="entry name" value="Peptidase_S1_PA"/>
</dbReference>
<evidence type="ECO:0008006" key="2">
    <source>
        <dbReference type="Google" id="ProtNLM"/>
    </source>
</evidence>
<dbReference type="GO" id="GO:0004252">
    <property type="term" value="F:serine-type endopeptidase activity"/>
    <property type="evidence" value="ECO:0007669"/>
    <property type="project" value="InterPro"/>
</dbReference>
<organism evidence="1">
    <name type="scientific">marine sediment metagenome</name>
    <dbReference type="NCBI Taxonomy" id="412755"/>
    <lineage>
        <taxon>unclassified sequences</taxon>
        <taxon>metagenomes</taxon>
        <taxon>ecological metagenomes</taxon>
    </lineage>
</organism>
<dbReference type="Gene3D" id="2.40.10.10">
    <property type="entry name" value="Trypsin-like serine proteases"/>
    <property type="match status" value="1"/>
</dbReference>
<evidence type="ECO:0000313" key="1">
    <source>
        <dbReference type="EMBL" id="GAI04545.1"/>
    </source>
</evidence>
<gene>
    <name evidence="1" type="ORF">S06H3_17084</name>
</gene>
<dbReference type="InterPro" id="IPR001940">
    <property type="entry name" value="Peptidase_S1C"/>
</dbReference>
<dbReference type="EMBL" id="BARV01008508">
    <property type="protein sequence ID" value="GAI04545.1"/>
    <property type="molecule type" value="Genomic_DNA"/>
</dbReference>
<protein>
    <recommendedName>
        <fullName evidence="2">Peptidase S1 domain-containing protein</fullName>
    </recommendedName>
</protein>
<reference evidence="1" key="1">
    <citation type="journal article" date="2014" name="Front. Microbiol.">
        <title>High frequency of phylogenetically diverse reductive dehalogenase-homologous genes in deep subseafloor sedimentary metagenomes.</title>
        <authorList>
            <person name="Kawai M."/>
            <person name="Futagami T."/>
            <person name="Toyoda A."/>
            <person name="Takaki Y."/>
            <person name="Nishi S."/>
            <person name="Hori S."/>
            <person name="Arai W."/>
            <person name="Tsubouchi T."/>
            <person name="Morono Y."/>
            <person name="Uchiyama I."/>
            <person name="Ito T."/>
            <person name="Fujiyama A."/>
            <person name="Inagaki F."/>
            <person name="Takami H."/>
        </authorList>
    </citation>
    <scope>NUCLEOTIDE SEQUENCE</scope>
    <source>
        <strain evidence="1">Expedition CK06-06</strain>
    </source>
</reference>
<accession>X1LQ87</accession>
<proteinExistence type="predicted"/>
<comment type="caution">
    <text evidence="1">The sequence shown here is derived from an EMBL/GenBank/DDBJ whole genome shotgun (WGS) entry which is preliminary data.</text>
</comment>
<name>X1LQ87_9ZZZZ</name>
<dbReference type="AlphaFoldDB" id="X1LQ87"/>
<dbReference type="PANTHER" id="PTHR22939">
    <property type="entry name" value="SERINE PROTEASE FAMILY S1C HTRA-RELATED"/>
    <property type="match status" value="1"/>
</dbReference>